<dbReference type="OrthoDB" id="5427833at2759"/>
<feature type="region of interest" description="Disordered" evidence="1">
    <location>
        <begin position="96"/>
        <end position="225"/>
    </location>
</feature>
<dbReference type="HOGENOM" id="CLU_064772_0_0_1"/>
<keyword evidence="2" id="KW-0732">Signal</keyword>
<dbReference type="KEGG" id="trr:M419DRAFT_128163"/>
<feature type="signal peptide" evidence="2">
    <location>
        <begin position="1"/>
        <end position="24"/>
    </location>
</feature>
<evidence type="ECO:0000256" key="2">
    <source>
        <dbReference type="SAM" id="SignalP"/>
    </source>
</evidence>
<organism evidence="3 4">
    <name type="scientific">Hypocrea jecorina (strain ATCC 56765 / BCRC 32924 / NRRL 11460 / Rut C-30)</name>
    <name type="common">Trichoderma reesei</name>
    <dbReference type="NCBI Taxonomy" id="1344414"/>
    <lineage>
        <taxon>Eukaryota</taxon>
        <taxon>Fungi</taxon>
        <taxon>Dikarya</taxon>
        <taxon>Ascomycota</taxon>
        <taxon>Pezizomycotina</taxon>
        <taxon>Sordariomycetes</taxon>
        <taxon>Hypocreomycetidae</taxon>
        <taxon>Hypocreales</taxon>
        <taxon>Hypocreaceae</taxon>
        <taxon>Trichoderma</taxon>
    </lineage>
</organism>
<dbReference type="AlphaFoldDB" id="A0A024SEI3"/>
<name>A0A024SEI3_HYPJR</name>
<sequence>MTLRSRQSLLRAVIGLTTAVPVQCLYAYNMPIQRCTPDDFSIGASCSQSCISGLQAAQFTVRGLCFSVNAPANSLLKQIQDGHIVDVLCGVNKAPIPTTPASVVPPKTTPPIPAPSSNPDAPRPIFSTLSTSTTQSQTTSSSALPEATTSTPTSETSSTSTESQDSTTSEAASSLPTASTTEDASSPTPQPSNDDQPSSSTRNTKPKPTRPPNLQPGSGGGSPFDFVASSRATNLELAGGSIAFAIAIASATLALL</sequence>
<accession>A0A024SEI3</accession>
<protein>
    <recommendedName>
        <fullName evidence="5">Extracellular membrane protein CFEM domain-containing protein</fullName>
    </recommendedName>
</protein>
<feature type="compositionally biased region" description="Pro residues" evidence="1">
    <location>
        <begin position="107"/>
        <end position="116"/>
    </location>
</feature>
<evidence type="ECO:0000256" key="1">
    <source>
        <dbReference type="SAM" id="MobiDB-lite"/>
    </source>
</evidence>
<dbReference type="EMBL" id="KI911142">
    <property type="protein sequence ID" value="ETS03749.1"/>
    <property type="molecule type" value="Genomic_DNA"/>
</dbReference>
<feature type="compositionally biased region" description="Polar residues" evidence="1">
    <location>
        <begin position="175"/>
        <end position="184"/>
    </location>
</feature>
<reference evidence="4" key="1">
    <citation type="journal article" date="2013" name="Ind. Biotechnol.">
        <title>Comparative genomics analysis of Trichoderma reesei strains.</title>
        <authorList>
            <person name="Koike H."/>
            <person name="Aerts A."/>
            <person name="LaButti K."/>
            <person name="Grigoriev I.V."/>
            <person name="Baker S.E."/>
        </authorList>
    </citation>
    <scope>NUCLEOTIDE SEQUENCE [LARGE SCALE GENOMIC DNA]</scope>
    <source>
        <strain evidence="4">ATCC 56765 / BCRC 32924 / NRRL 11460 / Rut C-30</strain>
    </source>
</reference>
<feature type="chain" id="PRO_5001537184" description="Extracellular membrane protein CFEM domain-containing protein" evidence="2">
    <location>
        <begin position="25"/>
        <end position="256"/>
    </location>
</feature>
<evidence type="ECO:0000313" key="4">
    <source>
        <dbReference type="Proteomes" id="UP000024376"/>
    </source>
</evidence>
<feature type="compositionally biased region" description="Low complexity" evidence="1">
    <location>
        <begin position="185"/>
        <end position="203"/>
    </location>
</feature>
<feature type="compositionally biased region" description="Low complexity" evidence="1">
    <location>
        <begin position="127"/>
        <end position="174"/>
    </location>
</feature>
<dbReference type="Proteomes" id="UP000024376">
    <property type="component" value="Unassembled WGS sequence"/>
</dbReference>
<evidence type="ECO:0000313" key="3">
    <source>
        <dbReference type="EMBL" id="ETS03749.1"/>
    </source>
</evidence>
<proteinExistence type="predicted"/>
<gene>
    <name evidence="3" type="ORF">M419DRAFT_128163</name>
</gene>
<evidence type="ECO:0008006" key="5">
    <source>
        <dbReference type="Google" id="ProtNLM"/>
    </source>
</evidence>